<dbReference type="EMBL" id="WRXO01000002">
    <property type="protein sequence ID" value="MVT41238.1"/>
    <property type="molecule type" value="Genomic_DNA"/>
</dbReference>
<dbReference type="AlphaFoldDB" id="A0A6N8J9P9"/>
<name>A0A6N8J9P9_9BACT</name>
<dbReference type="RefSeq" id="WP_157299846.1">
    <property type="nucleotide sequence ID" value="NZ_BAAAZB010000007.1"/>
</dbReference>
<proteinExistence type="predicted"/>
<dbReference type="Proteomes" id="UP000468388">
    <property type="component" value="Unassembled WGS sequence"/>
</dbReference>
<organism evidence="2 3">
    <name type="scientific">Chitinophaga oryziterrae</name>
    <dbReference type="NCBI Taxonomy" id="1031224"/>
    <lineage>
        <taxon>Bacteria</taxon>
        <taxon>Pseudomonadati</taxon>
        <taxon>Bacteroidota</taxon>
        <taxon>Chitinophagia</taxon>
        <taxon>Chitinophagales</taxon>
        <taxon>Chitinophagaceae</taxon>
        <taxon>Chitinophaga</taxon>
    </lineage>
</organism>
<evidence type="ECO:0000259" key="1">
    <source>
        <dbReference type="Pfam" id="PF12697"/>
    </source>
</evidence>
<evidence type="ECO:0000313" key="3">
    <source>
        <dbReference type="Proteomes" id="UP000468388"/>
    </source>
</evidence>
<keyword evidence="2" id="KW-0378">Hydrolase</keyword>
<comment type="caution">
    <text evidence="2">The sequence shown here is derived from an EMBL/GenBank/DDBJ whole genome shotgun (WGS) entry which is preliminary data.</text>
</comment>
<dbReference type="Gene3D" id="3.40.50.1820">
    <property type="entry name" value="alpha/beta hydrolase"/>
    <property type="match status" value="1"/>
</dbReference>
<accession>A0A6N8J9P9</accession>
<dbReference type="InterPro" id="IPR000073">
    <property type="entry name" value="AB_hydrolase_1"/>
</dbReference>
<sequence>MHKHIYLISGMGSDERIFRYLRFPEGYTVHHLHWLPTIPGESVADYATRMAAGIEHDNPSLLGVSFGGMISLEIARQRPVEKVIIVSSIKHTSEKPGYFGWVRRLGLLALLKLPDTLLFRRRTFIVKRFLNIETAEDRQLINDYMQKTSYDYLRWAIPAVIHWKNDFIPSSLIHIHGNKDIPFPVRNVKPTYTIAGGGHFMVHNRAAQINEILSKELLP</sequence>
<dbReference type="InterPro" id="IPR029058">
    <property type="entry name" value="AB_hydrolase_fold"/>
</dbReference>
<keyword evidence="3" id="KW-1185">Reference proteome</keyword>
<dbReference type="SUPFAM" id="SSF53474">
    <property type="entry name" value="alpha/beta-Hydrolases"/>
    <property type="match status" value="1"/>
</dbReference>
<protein>
    <submittedName>
        <fullName evidence="2">Alpha/beta fold hydrolase</fullName>
    </submittedName>
</protein>
<dbReference type="OrthoDB" id="659408at2"/>
<feature type="domain" description="AB hydrolase-1" evidence="1">
    <location>
        <begin position="7"/>
        <end position="210"/>
    </location>
</feature>
<evidence type="ECO:0000313" key="2">
    <source>
        <dbReference type="EMBL" id="MVT41238.1"/>
    </source>
</evidence>
<dbReference type="Pfam" id="PF12697">
    <property type="entry name" value="Abhydrolase_6"/>
    <property type="match status" value="1"/>
</dbReference>
<reference evidence="2 3" key="1">
    <citation type="submission" date="2019-12" db="EMBL/GenBank/DDBJ databases">
        <title>The draft genomic sequence of strain Chitinophaga oryziterrae JCM 16595.</title>
        <authorList>
            <person name="Zhang X."/>
        </authorList>
    </citation>
    <scope>NUCLEOTIDE SEQUENCE [LARGE SCALE GENOMIC DNA]</scope>
    <source>
        <strain evidence="2 3">JCM 16595</strain>
    </source>
</reference>
<gene>
    <name evidence="2" type="ORF">GO495_11645</name>
</gene>
<dbReference type="GO" id="GO:0016787">
    <property type="term" value="F:hydrolase activity"/>
    <property type="evidence" value="ECO:0007669"/>
    <property type="project" value="UniProtKB-KW"/>
</dbReference>